<feature type="region of interest" description="Disordered" evidence="1">
    <location>
        <begin position="432"/>
        <end position="460"/>
    </location>
</feature>
<evidence type="ECO:0000256" key="1">
    <source>
        <dbReference type="SAM" id="MobiDB-lite"/>
    </source>
</evidence>
<dbReference type="Proteomes" id="UP000674143">
    <property type="component" value="Unassembled WGS sequence"/>
</dbReference>
<sequence>MQTSTTNNSSTCSLNATTAEATAPALADCATIAVDEVSENDAAARADAASANTSAAVEDNMDEGAPPLAAAPVTSEAALTKLLIMCLDRIHRLEAHQARGEAQQSMFDTSLQALLTQAHGQEKQSCGQAVFDAHREHGARAANSSGAQARELNGQHHRSRQINSCHTSPGSHMNQALAIGSSCCITIDHRDSSHDRAAAAATATAPESHVELPRCRHRQPHHTQASNMRTAHSAETPAPSGLTAPVDVPADAAPATGVVMGVIEKVDDRTNHGASSQHYHRHRPGAAAASGAAPSLSPADLANNKWKEASSGTGVGVGGGCARAVSSATAAGTHRHTPTEPATVASGSAVEPPMISHFGVSPSGGGRQRQGSLVTVVSPTHASQAEEAEAHAAELICADVSSGPASATLMSGFTWAVPMAFLSSSENSRCSTPVEFHKTARPLSQQQQHPTPPSAEEEGSLCISSPLGERVASSVHQQDLPLMLPHQPRGGRRHLRSSLTQLLPLADHPQQQQVRLHPHQPQRRSAEREGRESSSSSRAALTVSRSVGSTAANSSAHTGDELDALYHAVSAPHPSASLLASSGSAAASGGGATGTPPRKVQFPPGTDNNTAISELFAQTVQNTMETTNIKDNFAALVRSVHDEREKRRRLQRRVGSAVETLFRRVLAMSSVVSRLQRAVRRLELEASSSGPADAENWYQHHHHSNHRRRRGADSNRSAGVSNQEEDSVACDGDVDDRENEWCERSCASFSAGSVAVSRSRKGSSSHRHSSGDRLRNADYAALVAPFPLSGSLSVGVERVAPVGRSPWLPSPTMRCAADGMHGEATLARGGATAGKGTATNAPVVDGVGVTSAVPAAPGVFSFERLAATTAATGSTVLPKFISSSSSLQSFMTTSGFITANVNTISATANCTTATASSRAASAAVVPPLVGVPWQERSPSSLLSPPAMLHVCNTESRSSAATSESPVVPTLSITDMRLGMALPLHVSATEDEPGASSGAGRVSANTRTESGDSSTTPDGNASVGGRLKQRPEVRDTHHDSEKVKKPQEAQGAQQHLVQEDQQRRQDESVGSAVASPARSCGSSRRRRRERNEQRAIPATSIPVAGGTQCSLSSARHPPPPPPRPTTPSRKSPASASATPEKAGARRNISSSTSVSARRLFDALHSEHRSGAVSEARTDVDVATALGDKGHSGGIGTCAVNATTAVIVNSSAAPLASSTATLTPNGSAVGLASRMSNAATATAMPQSANTPTAAGPRLGQQRRGAGVAKVSPGRRAARQSRNAYLSSAATVPRSSADAAARRDDMRGDACGTHAAGGAASHECAKLPTWRNTAISVSPTRSSSDGSPSSHPQHSLLSSWLQSPPIRVATAAGGDDKITLLSPVTSSGATAIAAGGKIQRQRSADAHQPHSSGGSTASTPLRRSNAQLGHTPTTATALVARGTSFSTPRQQLQSVQSTVPIAVARHPQQLLLQTAAASHQARKWTSIHLQSSATVSGALPSVPMAASVPSASSFLRITPILLSPSMAHPASAASPSASGSSASAGIATAGVSATASRLPALFAKPLSPLSSESRLDQRRHPHHLHPNQVLHFSTSTSGSSNNTMNASIAAPCMLPPSLSQGFPPTLAPEVSGDAAVQRQRAAIQSRCGATAFAQATASTLPSLAFSHSSSSRSPRLASSSASRRIKPVASASAASASSQPARLAHKADAAAMATVASCKRTQRTTSSAKPSGEARQTLPPSSPAVHSPCWNFQQQRADSGHQEQRLQTPSLTRGNDSSRRFRAGLPPPLSVETLSDASVSAVRKSSAGTTKSMEVGNNIGKGDVGGVTGGLTMHHHGGRICTALATLFGDAGASRSQSYSTQRPPPPTLMGEEKSGRAPPKPVTLTAATTADVRGAMCSANRSSGTNGADVDRGASLDDDDVDVQAVSDDNDNSSTRQVPQRPRLQQQRQRRPRLGGVNGAEQSPARLSFLFDASTPVSMLSGALQRSSRSSHHHHHPQQRRLPAASGGGGGGGADIIHNVASHDAAASSPHPSDPTTPPSCEKRSV</sequence>
<proteinExistence type="predicted"/>
<feature type="region of interest" description="Disordered" evidence="1">
    <location>
        <begin position="1921"/>
        <end position="1959"/>
    </location>
</feature>
<feature type="region of interest" description="Disordered" evidence="1">
    <location>
        <begin position="1333"/>
        <end position="1354"/>
    </location>
</feature>
<dbReference type="RefSeq" id="XP_067066130.1">
    <property type="nucleotide sequence ID" value="XM_067210097.1"/>
</dbReference>
<feature type="region of interest" description="Disordered" evidence="1">
    <location>
        <begin position="1979"/>
        <end position="2044"/>
    </location>
</feature>
<reference evidence="3" key="1">
    <citation type="journal article" date="2021" name="Microbiol. Resour. Announc.">
        <title>LGAAP: Leishmaniinae Genome Assembly and Annotation Pipeline.</title>
        <authorList>
            <person name="Almutairi H."/>
            <person name="Urbaniak M.D."/>
            <person name="Bates M.D."/>
            <person name="Jariyapan N."/>
            <person name="Kwakye-Nuako G."/>
            <person name="Thomaz-Soccol V."/>
            <person name="Al-Salem W.S."/>
            <person name="Dillon R.J."/>
            <person name="Bates P.A."/>
            <person name="Gatherer D."/>
        </authorList>
    </citation>
    <scope>NUCLEOTIDE SEQUENCE [LARGE SCALE GENOMIC DNA]</scope>
</reference>
<dbReference type="GeneID" id="92364031"/>
<feature type="compositionally biased region" description="Basic residues" evidence="1">
    <location>
        <begin position="699"/>
        <end position="710"/>
    </location>
</feature>
<feature type="compositionally biased region" description="Basic and acidic residues" evidence="1">
    <location>
        <begin position="1056"/>
        <end position="1066"/>
    </location>
</feature>
<dbReference type="KEGG" id="loi:92364031"/>
<feature type="region of interest" description="Disordered" evidence="1">
    <location>
        <begin position="1895"/>
        <end position="1914"/>
    </location>
</feature>
<protein>
    <submittedName>
        <fullName evidence="2">Uncharacterized protein</fullName>
    </submittedName>
</protein>
<gene>
    <name evidence="2" type="ORF">LSCM4_08227</name>
</gene>
<feature type="compositionally biased region" description="Polar residues" evidence="1">
    <location>
        <begin position="547"/>
        <end position="556"/>
    </location>
</feature>
<comment type="caution">
    <text evidence="2">The sequence shown here is derived from an EMBL/GenBank/DDBJ whole genome shotgun (WGS) entry which is preliminary data.</text>
</comment>
<feature type="compositionally biased region" description="Low complexity" evidence="1">
    <location>
        <begin position="285"/>
        <end position="299"/>
    </location>
</feature>
<feature type="compositionally biased region" description="Low complexity" evidence="1">
    <location>
        <begin position="1590"/>
        <end position="1600"/>
    </location>
</feature>
<dbReference type="SMR" id="A0A836L495"/>
<feature type="compositionally biased region" description="Low complexity" evidence="1">
    <location>
        <begin position="1921"/>
        <end position="1945"/>
    </location>
</feature>
<feature type="region of interest" description="Disordered" evidence="1">
    <location>
        <begin position="686"/>
        <end position="734"/>
    </location>
</feature>
<feature type="region of interest" description="Disordered" evidence="1">
    <location>
        <begin position="1579"/>
        <end position="1600"/>
    </location>
</feature>
<keyword evidence="3" id="KW-1185">Reference proteome</keyword>
<feature type="compositionally biased region" description="Low complexity" evidence="1">
    <location>
        <begin position="533"/>
        <end position="546"/>
    </location>
</feature>
<feature type="region of interest" description="Disordered" evidence="1">
    <location>
        <begin position="1240"/>
        <end position="1301"/>
    </location>
</feature>
<feature type="region of interest" description="Disordered" evidence="1">
    <location>
        <begin position="195"/>
        <end position="243"/>
    </location>
</feature>
<feature type="region of interest" description="Disordered" evidence="1">
    <location>
        <begin position="1711"/>
        <end position="1813"/>
    </location>
</feature>
<feature type="compositionally biased region" description="Polar residues" evidence="1">
    <location>
        <begin position="1002"/>
        <end position="1018"/>
    </location>
</feature>
<feature type="compositionally biased region" description="Low complexity" evidence="1">
    <location>
        <begin position="1661"/>
        <end position="1679"/>
    </location>
</feature>
<feature type="region of interest" description="Disordered" evidence="1">
    <location>
        <begin position="1392"/>
        <end position="1424"/>
    </location>
</feature>
<feature type="region of interest" description="Disordered" evidence="1">
    <location>
        <begin position="1661"/>
        <end position="1681"/>
    </location>
</feature>
<feature type="region of interest" description="Disordered" evidence="1">
    <location>
        <begin position="1851"/>
        <end position="1880"/>
    </location>
</feature>
<feature type="region of interest" description="Disordered" evidence="1">
    <location>
        <begin position="328"/>
        <end position="347"/>
    </location>
</feature>
<feature type="region of interest" description="Disordered" evidence="1">
    <location>
        <begin position="987"/>
        <end position="1153"/>
    </location>
</feature>
<feature type="compositionally biased region" description="Acidic residues" evidence="1">
    <location>
        <begin position="723"/>
        <end position="734"/>
    </location>
</feature>
<feature type="compositionally biased region" description="Basic residues" evidence="1">
    <location>
        <begin position="1987"/>
        <end position="1997"/>
    </location>
</feature>
<feature type="compositionally biased region" description="Low complexity" evidence="1">
    <location>
        <begin position="2020"/>
        <end position="2029"/>
    </location>
</feature>
<dbReference type="EMBL" id="JAFHLR010000003">
    <property type="protein sequence ID" value="KAG5488003.1"/>
    <property type="molecule type" value="Genomic_DNA"/>
</dbReference>
<feature type="compositionally biased region" description="Polar residues" evidence="1">
    <location>
        <begin position="1240"/>
        <end position="1250"/>
    </location>
</feature>
<feature type="compositionally biased region" description="Polar residues" evidence="1">
    <location>
        <begin position="1406"/>
        <end position="1424"/>
    </location>
</feature>
<evidence type="ECO:0000313" key="2">
    <source>
        <dbReference type="EMBL" id="KAG5488003.1"/>
    </source>
</evidence>
<organism evidence="2 3">
    <name type="scientific">Leishmania orientalis</name>
    <dbReference type="NCBI Taxonomy" id="2249476"/>
    <lineage>
        <taxon>Eukaryota</taxon>
        <taxon>Discoba</taxon>
        <taxon>Euglenozoa</taxon>
        <taxon>Kinetoplastea</taxon>
        <taxon>Metakinetoplastina</taxon>
        <taxon>Trypanosomatida</taxon>
        <taxon>Trypanosomatidae</taxon>
        <taxon>Leishmaniinae</taxon>
        <taxon>Leishmania</taxon>
    </lineage>
</organism>
<feature type="compositionally biased region" description="Low complexity" evidence="1">
    <location>
        <begin position="1125"/>
        <end position="1138"/>
    </location>
</feature>
<feature type="region of interest" description="Disordered" evidence="1">
    <location>
        <begin position="270"/>
        <end position="299"/>
    </location>
</feature>
<feature type="region of interest" description="Disordered" evidence="1">
    <location>
        <begin position="580"/>
        <end position="608"/>
    </location>
</feature>
<accession>A0A836L495</accession>
<name>A0A836L495_9TRYP</name>
<feature type="region of interest" description="Disordered" evidence="1">
    <location>
        <begin position="507"/>
        <end position="556"/>
    </location>
</feature>
<reference evidence="3" key="2">
    <citation type="journal article" date="2021" name="Sci. Data">
        <title>Chromosome-scale genome sequencing, assembly and annotation of six genomes from subfamily Leishmaniinae.</title>
        <authorList>
            <person name="Almutairi H."/>
            <person name="Urbaniak M.D."/>
            <person name="Bates M.D."/>
            <person name="Jariyapan N."/>
            <person name="Kwakye-Nuako G."/>
            <person name="Thomaz Soccol V."/>
            <person name="Al-Salem W.S."/>
            <person name="Dillon R.J."/>
            <person name="Bates P.A."/>
            <person name="Gatherer D."/>
        </authorList>
    </citation>
    <scope>NUCLEOTIDE SEQUENCE [LARGE SCALE GENOMIC DNA]</scope>
</reference>
<evidence type="ECO:0000313" key="3">
    <source>
        <dbReference type="Proteomes" id="UP000674143"/>
    </source>
</evidence>
<feature type="compositionally biased region" description="Basic and acidic residues" evidence="1">
    <location>
        <begin position="1028"/>
        <end position="1046"/>
    </location>
</feature>
<feature type="compositionally biased region" description="Polar residues" evidence="1">
    <location>
        <begin position="1762"/>
        <end position="1772"/>
    </location>
</feature>
<feature type="compositionally biased region" description="Pro residues" evidence="1">
    <location>
        <begin position="1115"/>
        <end position="1124"/>
    </location>
</feature>
<feature type="region of interest" description="Disordered" evidence="1">
    <location>
        <begin position="138"/>
        <end position="169"/>
    </location>
</feature>
<feature type="compositionally biased region" description="Polar residues" evidence="1">
    <location>
        <begin position="1277"/>
        <end position="1287"/>
    </location>
</feature>